<dbReference type="Pfam" id="PF13445">
    <property type="entry name" value="zf-RING_UBOX"/>
    <property type="match status" value="1"/>
</dbReference>
<evidence type="ECO:0000313" key="8">
    <source>
        <dbReference type="Proteomes" id="UP001356427"/>
    </source>
</evidence>
<organism evidence="7 8">
    <name type="scientific">Coregonus suidteri</name>
    <dbReference type="NCBI Taxonomy" id="861788"/>
    <lineage>
        <taxon>Eukaryota</taxon>
        <taxon>Metazoa</taxon>
        <taxon>Chordata</taxon>
        <taxon>Craniata</taxon>
        <taxon>Vertebrata</taxon>
        <taxon>Euteleostomi</taxon>
        <taxon>Actinopterygii</taxon>
        <taxon>Neopterygii</taxon>
        <taxon>Teleostei</taxon>
        <taxon>Protacanthopterygii</taxon>
        <taxon>Salmoniformes</taxon>
        <taxon>Salmonidae</taxon>
        <taxon>Coregoninae</taxon>
        <taxon>Coregonus</taxon>
    </lineage>
</organism>
<evidence type="ECO:0000256" key="2">
    <source>
        <dbReference type="ARBA" id="ARBA00022771"/>
    </source>
</evidence>
<dbReference type="Pfam" id="PF00622">
    <property type="entry name" value="SPRY"/>
    <property type="match status" value="1"/>
</dbReference>
<protein>
    <submittedName>
        <fullName evidence="7">Uncharacterized protein</fullName>
    </submittedName>
</protein>
<dbReference type="EMBL" id="JAGTTL010000029">
    <property type="protein sequence ID" value="KAK6299354.1"/>
    <property type="molecule type" value="Genomic_DNA"/>
</dbReference>
<dbReference type="PANTHER" id="PTHR24103">
    <property type="entry name" value="E3 UBIQUITIN-PROTEIN LIGASE TRIM"/>
    <property type="match status" value="1"/>
</dbReference>
<keyword evidence="8" id="KW-1185">Reference proteome</keyword>
<dbReference type="InterPro" id="IPR013320">
    <property type="entry name" value="ConA-like_dom_sf"/>
</dbReference>
<dbReference type="InterPro" id="IPR003879">
    <property type="entry name" value="Butyrophylin_SPRY"/>
</dbReference>
<proteinExistence type="predicted"/>
<feature type="domain" description="RING-type" evidence="5">
    <location>
        <begin position="14"/>
        <end position="54"/>
    </location>
</feature>
<dbReference type="Pfam" id="PF13765">
    <property type="entry name" value="PRY"/>
    <property type="match status" value="1"/>
</dbReference>
<dbReference type="InterPro" id="IPR050143">
    <property type="entry name" value="TRIM/RBCC"/>
</dbReference>
<dbReference type="Proteomes" id="UP001356427">
    <property type="component" value="Unassembled WGS sequence"/>
</dbReference>
<reference evidence="7 8" key="1">
    <citation type="submission" date="2021-04" db="EMBL/GenBank/DDBJ databases">
        <authorList>
            <person name="De Guttry C."/>
            <person name="Zahm M."/>
            <person name="Klopp C."/>
            <person name="Cabau C."/>
            <person name="Louis A."/>
            <person name="Berthelot C."/>
            <person name="Parey E."/>
            <person name="Roest Crollius H."/>
            <person name="Montfort J."/>
            <person name="Robinson-Rechavi M."/>
            <person name="Bucao C."/>
            <person name="Bouchez O."/>
            <person name="Gislard M."/>
            <person name="Lluch J."/>
            <person name="Milhes M."/>
            <person name="Lampietro C."/>
            <person name="Lopez Roques C."/>
            <person name="Donnadieu C."/>
            <person name="Braasch I."/>
            <person name="Desvignes T."/>
            <person name="Postlethwait J."/>
            <person name="Bobe J."/>
            <person name="Wedekind C."/>
            <person name="Guiguen Y."/>
        </authorList>
    </citation>
    <scope>NUCLEOTIDE SEQUENCE [LARGE SCALE GENOMIC DNA]</scope>
    <source>
        <strain evidence="7">Cs_M1</strain>
        <tissue evidence="7">Blood</tissue>
    </source>
</reference>
<evidence type="ECO:0000259" key="6">
    <source>
        <dbReference type="PROSITE" id="PS50188"/>
    </source>
</evidence>
<dbReference type="AlphaFoldDB" id="A0AAN8L1Z1"/>
<name>A0AAN8L1Z1_9TELE</name>
<evidence type="ECO:0000256" key="4">
    <source>
        <dbReference type="PROSITE-ProRule" id="PRU00175"/>
    </source>
</evidence>
<evidence type="ECO:0000256" key="3">
    <source>
        <dbReference type="ARBA" id="ARBA00022833"/>
    </source>
</evidence>
<dbReference type="InterPro" id="IPR027370">
    <property type="entry name" value="Znf-RING_euk"/>
</dbReference>
<keyword evidence="2 4" id="KW-0863">Zinc-finger</keyword>
<dbReference type="InterPro" id="IPR043136">
    <property type="entry name" value="B30.2/SPRY_sf"/>
</dbReference>
<accession>A0AAN8L1Z1</accession>
<evidence type="ECO:0000256" key="1">
    <source>
        <dbReference type="ARBA" id="ARBA00022723"/>
    </source>
</evidence>
<dbReference type="PROSITE" id="PS50188">
    <property type="entry name" value="B302_SPRY"/>
    <property type="match status" value="1"/>
</dbReference>
<dbReference type="Gene3D" id="3.30.40.10">
    <property type="entry name" value="Zinc/RING finger domain, C3HC4 (zinc finger)"/>
    <property type="match status" value="1"/>
</dbReference>
<dbReference type="PRINTS" id="PR01407">
    <property type="entry name" value="BUTYPHLNCDUF"/>
</dbReference>
<evidence type="ECO:0000313" key="7">
    <source>
        <dbReference type="EMBL" id="KAK6299354.1"/>
    </source>
</evidence>
<gene>
    <name evidence="7" type="ORF">J4Q44_G00308640</name>
</gene>
<sequence>MASGSFFQEEDILCPVCYDIFRDPVVLPCSHSACKTCMEEYWKHKDDQECPVCRKRSSMPFPAVSLILKRLYPVTLDPNTAHPDVLVYPDMVTFRARNSGEREEMETPVPDTSERFNLYEGILGSEGFDSGTHTWDVEVRNEYLQRYGHSRDWALGVVEESVSRKGLIEKGGWRLEQHGGVNTVRSVPEPPITLSLKLRKEPLRIRVTLDWDGGTLTFSDSHYNKLLHTFTHTFTEKVFPYLSNGCETFTLRLLPVKVNVAAEQHSQSRCQLCIPPFAY</sequence>
<dbReference type="SUPFAM" id="SSF49899">
    <property type="entry name" value="Concanavalin A-like lectins/glucanases"/>
    <property type="match status" value="1"/>
</dbReference>
<dbReference type="GO" id="GO:0008270">
    <property type="term" value="F:zinc ion binding"/>
    <property type="evidence" value="ECO:0007669"/>
    <property type="project" value="UniProtKB-KW"/>
</dbReference>
<feature type="domain" description="B30.2/SPRY" evidence="6">
    <location>
        <begin position="54"/>
        <end position="265"/>
    </location>
</feature>
<dbReference type="InterPro" id="IPR003877">
    <property type="entry name" value="SPRY_dom"/>
</dbReference>
<dbReference type="InterPro" id="IPR001870">
    <property type="entry name" value="B30.2/SPRY"/>
</dbReference>
<dbReference type="SMART" id="SM00184">
    <property type="entry name" value="RING"/>
    <property type="match status" value="1"/>
</dbReference>
<dbReference type="PROSITE" id="PS50089">
    <property type="entry name" value="ZF_RING_2"/>
    <property type="match status" value="1"/>
</dbReference>
<evidence type="ECO:0000259" key="5">
    <source>
        <dbReference type="PROSITE" id="PS50089"/>
    </source>
</evidence>
<dbReference type="SMART" id="SM00449">
    <property type="entry name" value="SPRY"/>
    <property type="match status" value="1"/>
</dbReference>
<comment type="caution">
    <text evidence="7">The sequence shown here is derived from an EMBL/GenBank/DDBJ whole genome shotgun (WGS) entry which is preliminary data.</text>
</comment>
<dbReference type="SUPFAM" id="SSF57850">
    <property type="entry name" value="RING/U-box"/>
    <property type="match status" value="1"/>
</dbReference>
<dbReference type="InterPro" id="IPR006574">
    <property type="entry name" value="PRY"/>
</dbReference>
<dbReference type="InterPro" id="IPR013083">
    <property type="entry name" value="Znf_RING/FYVE/PHD"/>
</dbReference>
<dbReference type="SMART" id="SM00589">
    <property type="entry name" value="PRY"/>
    <property type="match status" value="1"/>
</dbReference>
<dbReference type="Gene3D" id="2.60.120.920">
    <property type="match status" value="1"/>
</dbReference>
<keyword evidence="1" id="KW-0479">Metal-binding</keyword>
<keyword evidence="3" id="KW-0862">Zinc</keyword>
<dbReference type="InterPro" id="IPR001841">
    <property type="entry name" value="Znf_RING"/>
</dbReference>